<feature type="compositionally biased region" description="Basic and acidic residues" evidence="1">
    <location>
        <begin position="26"/>
        <end position="45"/>
    </location>
</feature>
<feature type="compositionally biased region" description="Basic and acidic residues" evidence="1">
    <location>
        <begin position="57"/>
        <end position="67"/>
    </location>
</feature>
<protein>
    <submittedName>
        <fullName evidence="2">Rho termination factor</fullName>
    </submittedName>
</protein>
<proteinExistence type="predicted"/>
<dbReference type="Proteomes" id="UP001623290">
    <property type="component" value="Chromosome"/>
</dbReference>
<reference evidence="2 3" key="1">
    <citation type="submission" date="2023-09" db="EMBL/GenBank/DDBJ databases">
        <title>Thioclava shenzhenensis sp. nov., a multidrug resistant bacteria-antagonizing species isolated from coastal seawater.</title>
        <authorList>
            <person name="Long M."/>
        </authorList>
    </citation>
    <scope>NUCLEOTIDE SEQUENCE [LARGE SCALE GENOMIC DNA]</scope>
    <source>
        <strain evidence="2 3">FTW29</strain>
    </source>
</reference>
<keyword evidence="3" id="KW-1185">Reference proteome</keyword>
<dbReference type="Pfam" id="PF23855">
    <property type="entry name" value="DUF7218"/>
    <property type="match status" value="1"/>
</dbReference>
<evidence type="ECO:0000256" key="1">
    <source>
        <dbReference type="SAM" id="MobiDB-lite"/>
    </source>
</evidence>
<dbReference type="EMBL" id="CP135443">
    <property type="protein sequence ID" value="WRY33125.1"/>
    <property type="molecule type" value="Genomic_DNA"/>
</dbReference>
<name>A0ABZ1DWH6_9RHOB</name>
<evidence type="ECO:0000313" key="3">
    <source>
        <dbReference type="Proteomes" id="UP001623290"/>
    </source>
</evidence>
<sequence length="103" mass="11553">MAQSGHRTPHRRTPGKTASQNNPALKDADLYDTLRSKGMSKEKAARISNAHANPHLHPSEKGGKAPRYEEWTKHALYRHAQEIGIDGRSGMTKPQLIKALRRH</sequence>
<accession>A0ABZ1DWH6</accession>
<dbReference type="RefSeq" id="WP_406720520.1">
    <property type="nucleotide sequence ID" value="NZ_CP135443.1"/>
</dbReference>
<gene>
    <name evidence="2" type="ORF">RPE78_10525</name>
</gene>
<organism evidence="2 3">
    <name type="scientific">Thioclava litoralis</name>
    <dbReference type="NCBI Taxonomy" id="3076557"/>
    <lineage>
        <taxon>Bacteria</taxon>
        <taxon>Pseudomonadati</taxon>
        <taxon>Pseudomonadota</taxon>
        <taxon>Alphaproteobacteria</taxon>
        <taxon>Rhodobacterales</taxon>
        <taxon>Paracoccaceae</taxon>
        <taxon>Thioclava</taxon>
    </lineage>
</organism>
<evidence type="ECO:0000313" key="2">
    <source>
        <dbReference type="EMBL" id="WRY33125.1"/>
    </source>
</evidence>
<dbReference type="InterPro" id="IPR055642">
    <property type="entry name" value="DUF7218"/>
</dbReference>
<feature type="region of interest" description="Disordered" evidence="1">
    <location>
        <begin position="1"/>
        <end position="67"/>
    </location>
</feature>